<name>A0A7W3Z9C2_9PSEU</name>
<dbReference type="RefSeq" id="WP_182889673.1">
    <property type="nucleotide sequence ID" value="NZ_JACGZW010000002.1"/>
</dbReference>
<dbReference type="Proteomes" id="UP000526734">
    <property type="component" value="Unassembled WGS sequence"/>
</dbReference>
<evidence type="ECO:0000313" key="2">
    <source>
        <dbReference type="Proteomes" id="UP000526734"/>
    </source>
</evidence>
<protein>
    <submittedName>
        <fullName evidence="1">Uncharacterized protein</fullName>
    </submittedName>
</protein>
<organism evidence="1 2">
    <name type="scientific">Amycolatopsis dendrobii</name>
    <dbReference type="NCBI Taxonomy" id="2760662"/>
    <lineage>
        <taxon>Bacteria</taxon>
        <taxon>Bacillati</taxon>
        <taxon>Actinomycetota</taxon>
        <taxon>Actinomycetes</taxon>
        <taxon>Pseudonocardiales</taxon>
        <taxon>Pseudonocardiaceae</taxon>
        <taxon>Amycolatopsis</taxon>
    </lineage>
</organism>
<dbReference type="AlphaFoldDB" id="A0A7W3Z9C2"/>
<evidence type="ECO:0000313" key="1">
    <source>
        <dbReference type="EMBL" id="MBB1152458.1"/>
    </source>
</evidence>
<reference evidence="1 2" key="1">
    <citation type="submission" date="2020-08" db="EMBL/GenBank/DDBJ databases">
        <title>Amycolatopsis sp. nov. DR6-1 isolated from Dendrobium heterocarpum.</title>
        <authorList>
            <person name="Tedsree N."/>
            <person name="Kuncharoen N."/>
            <person name="Likhitwitayawuid K."/>
            <person name="Tanasupawat S."/>
        </authorList>
    </citation>
    <scope>NUCLEOTIDE SEQUENCE [LARGE SCALE GENOMIC DNA]</scope>
    <source>
        <strain evidence="1 2">DR6-1</strain>
    </source>
</reference>
<dbReference type="EMBL" id="JACGZW010000002">
    <property type="protein sequence ID" value="MBB1152458.1"/>
    <property type="molecule type" value="Genomic_DNA"/>
</dbReference>
<keyword evidence="2" id="KW-1185">Reference proteome</keyword>
<comment type="caution">
    <text evidence="1">The sequence shown here is derived from an EMBL/GenBank/DDBJ whole genome shotgun (WGS) entry which is preliminary data.</text>
</comment>
<accession>A0A7W3Z9C2</accession>
<proteinExistence type="predicted"/>
<gene>
    <name evidence="1" type="ORF">H4281_04880</name>
</gene>
<sequence length="54" mass="6235">MQRGERFLPVVVGDVFILDEDVLEERLVEQPSLLVVAAPVQLLWIVEQREAQFD</sequence>